<dbReference type="SFLD" id="SFLDG01129">
    <property type="entry name" value="C1.5:_HAD__Beta-PGM__Phosphata"/>
    <property type="match status" value="1"/>
</dbReference>
<evidence type="ECO:0000313" key="1">
    <source>
        <dbReference type="EMBL" id="KAK5642468.1"/>
    </source>
</evidence>
<dbReference type="PANTHER" id="PTHR17901:SF14">
    <property type="entry name" value="MAGNESIUM-DEPENDENT PHOSPHATASE 1"/>
    <property type="match status" value="1"/>
</dbReference>
<protein>
    <recommendedName>
        <fullName evidence="3">Magnesium-dependent phosphatase 1</fullName>
    </recommendedName>
</protein>
<dbReference type="GO" id="GO:0003993">
    <property type="term" value="F:acid phosphatase activity"/>
    <property type="evidence" value="ECO:0007669"/>
    <property type="project" value="TreeGrafter"/>
</dbReference>
<keyword evidence="2" id="KW-1185">Reference proteome</keyword>
<reference evidence="1 2" key="1">
    <citation type="journal article" date="2024" name="Insects">
        <title>An Improved Chromosome-Level Genome Assembly of the Firefly Pyrocoelia pectoralis.</title>
        <authorList>
            <person name="Fu X."/>
            <person name="Meyer-Rochow V.B."/>
            <person name="Ballantyne L."/>
            <person name="Zhu X."/>
        </authorList>
    </citation>
    <scope>NUCLEOTIDE SEQUENCE [LARGE SCALE GENOMIC DNA]</scope>
    <source>
        <strain evidence="1">XCY_ONT2</strain>
    </source>
</reference>
<evidence type="ECO:0000313" key="2">
    <source>
        <dbReference type="Proteomes" id="UP001329430"/>
    </source>
</evidence>
<gene>
    <name evidence="1" type="ORF">RI129_008635</name>
</gene>
<dbReference type="InterPro" id="IPR035679">
    <property type="entry name" value="MDP-1_euk"/>
</dbReference>
<dbReference type="NCBIfam" id="TIGR01685">
    <property type="entry name" value="MDP-1"/>
    <property type="match status" value="1"/>
</dbReference>
<dbReference type="SFLD" id="SFLDG01131">
    <property type="entry name" value="C1.5.2:_MDP_Like"/>
    <property type="match status" value="1"/>
</dbReference>
<dbReference type="Gene3D" id="3.40.50.1000">
    <property type="entry name" value="HAD superfamily/HAD-like"/>
    <property type="match status" value="1"/>
</dbReference>
<organism evidence="1 2">
    <name type="scientific">Pyrocoelia pectoralis</name>
    <dbReference type="NCBI Taxonomy" id="417401"/>
    <lineage>
        <taxon>Eukaryota</taxon>
        <taxon>Metazoa</taxon>
        <taxon>Ecdysozoa</taxon>
        <taxon>Arthropoda</taxon>
        <taxon>Hexapoda</taxon>
        <taxon>Insecta</taxon>
        <taxon>Pterygota</taxon>
        <taxon>Neoptera</taxon>
        <taxon>Endopterygota</taxon>
        <taxon>Coleoptera</taxon>
        <taxon>Polyphaga</taxon>
        <taxon>Elateriformia</taxon>
        <taxon>Elateroidea</taxon>
        <taxon>Lampyridae</taxon>
        <taxon>Lampyrinae</taxon>
        <taxon>Pyrocoelia</taxon>
    </lineage>
</organism>
<proteinExistence type="predicted"/>
<dbReference type="InterPro" id="IPR010033">
    <property type="entry name" value="HAD_SF_ppase_IIIC"/>
</dbReference>
<dbReference type="InterPro" id="IPR023214">
    <property type="entry name" value="HAD_sf"/>
</dbReference>
<dbReference type="CDD" id="cd07501">
    <property type="entry name" value="HAD_MDP-1_like"/>
    <property type="match status" value="1"/>
</dbReference>
<dbReference type="EMBL" id="JAVRBK010000006">
    <property type="protein sequence ID" value="KAK5642468.1"/>
    <property type="molecule type" value="Genomic_DNA"/>
</dbReference>
<sequence length="172" mass="19786">MSTASSTSTTEKRPKLIVFDLDYTLWPFWVDTHVTPPFRKSSSGTIVDMRGSKISCYKEVSKVLEKLNKDGYMLGVASRTSEIDGANQLIELFGWNRYFIYKEIYPGRKTTHFARFKKLLNMSYDDMLFFDDESRNIRDLKEVGVTSILVKDGVNAKVVENGLKEYLNEHSS</sequence>
<dbReference type="InterPro" id="IPR036412">
    <property type="entry name" value="HAD-like_sf"/>
</dbReference>
<dbReference type="Pfam" id="PF12689">
    <property type="entry name" value="Acid_PPase"/>
    <property type="match status" value="1"/>
</dbReference>
<accession>A0AAN7VBN7</accession>
<dbReference type="SFLD" id="SFLDS00003">
    <property type="entry name" value="Haloacid_Dehalogenase"/>
    <property type="match status" value="1"/>
</dbReference>
<dbReference type="SUPFAM" id="SSF56784">
    <property type="entry name" value="HAD-like"/>
    <property type="match status" value="1"/>
</dbReference>
<dbReference type="Proteomes" id="UP001329430">
    <property type="component" value="Chromosome 6"/>
</dbReference>
<comment type="caution">
    <text evidence="1">The sequence shown here is derived from an EMBL/GenBank/DDBJ whole genome shotgun (WGS) entry which is preliminary data.</text>
</comment>
<dbReference type="PANTHER" id="PTHR17901">
    <property type="entry name" value="MAGNESIUM-DEPENDENT PHOSPHATASE 1 MDP1"/>
    <property type="match status" value="1"/>
</dbReference>
<dbReference type="InterPro" id="IPR010036">
    <property type="entry name" value="MDP_1_eu_arc"/>
</dbReference>
<dbReference type="AlphaFoldDB" id="A0AAN7VBN7"/>
<name>A0AAN7VBN7_9COLE</name>
<dbReference type="NCBIfam" id="TIGR01681">
    <property type="entry name" value="HAD-SF-IIIC"/>
    <property type="match status" value="1"/>
</dbReference>
<evidence type="ECO:0008006" key="3">
    <source>
        <dbReference type="Google" id="ProtNLM"/>
    </source>
</evidence>